<protein>
    <submittedName>
        <fullName evidence="2">Uncharacterized protein</fullName>
    </submittedName>
</protein>
<sequence>MTDLMPMQLWGIIFIVVFILYLIGVIIEFKRAQFLLFLAGGIIAGMTQLLYTIASFDASQYQINTIRYLFIAILHLVIAGMGVYA</sequence>
<keyword evidence="1" id="KW-0472">Membrane</keyword>
<organism evidence="2 3">
    <name type="scientific">Terribacillus saccharophilus</name>
    <dbReference type="NCBI Taxonomy" id="361277"/>
    <lineage>
        <taxon>Bacteria</taxon>
        <taxon>Bacillati</taxon>
        <taxon>Bacillota</taxon>
        <taxon>Bacilli</taxon>
        <taxon>Bacillales</taxon>
        <taxon>Bacillaceae</taxon>
        <taxon>Terribacillus</taxon>
    </lineage>
</organism>
<gene>
    <name evidence="2" type="ORF">CHH64_02745</name>
</gene>
<keyword evidence="1" id="KW-1133">Transmembrane helix</keyword>
<evidence type="ECO:0000313" key="3">
    <source>
        <dbReference type="Proteomes" id="UP000216013"/>
    </source>
</evidence>
<dbReference type="AlphaFoldDB" id="A0A268AEX1"/>
<accession>A0A268AEX1</accession>
<feature type="transmembrane region" description="Helical" evidence="1">
    <location>
        <begin position="34"/>
        <end position="54"/>
    </location>
</feature>
<feature type="transmembrane region" description="Helical" evidence="1">
    <location>
        <begin position="6"/>
        <end position="27"/>
    </location>
</feature>
<comment type="caution">
    <text evidence="2">The sequence shown here is derived from an EMBL/GenBank/DDBJ whole genome shotgun (WGS) entry which is preliminary data.</text>
</comment>
<evidence type="ECO:0000256" key="1">
    <source>
        <dbReference type="SAM" id="Phobius"/>
    </source>
</evidence>
<keyword evidence="1" id="KW-0812">Transmembrane</keyword>
<reference evidence="2 3" key="1">
    <citation type="submission" date="2017-07" db="EMBL/GenBank/DDBJ databases">
        <title>Isolation and whole genome analysis of endospore-forming bacteria from heroin.</title>
        <authorList>
            <person name="Kalinowski J."/>
            <person name="Ahrens B."/>
            <person name="Al-Dilaimi A."/>
            <person name="Winkler A."/>
            <person name="Wibberg D."/>
            <person name="Schleenbecker U."/>
            <person name="Ruckert C."/>
            <person name="Wolfel R."/>
            <person name="Grass G."/>
        </authorList>
    </citation>
    <scope>NUCLEOTIDE SEQUENCE [LARGE SCALE GENOMIC DNA]</scope>
    <source>
        <strain evidence="2 3">7528</strain>
    </source>
</reference>
<name>A0A268AEX1_9BACI</name>
<evidence type="ECO:0000313" key="2">
    <source>
        <dbReference type="EMBL" id="PAD22650.1"/>
    </source>
</evidence>
<feature type="transmembrane region" description="Helical" evidence="1">
    <location>
        <begin position="66"/>
        <end position="84"/>
    </location>
</feature>
<dbReference type="EMBL" id="NPBV01000002">
    <property type="protein sequence ID" value="PAD22650.1"/>
    <property type="molecule type" value="Genomic_DNA"/>
</dbReference>
<dbReference type="Proteomes" id="UP000216013">
    <property type="component" value="Unassembled WGS sequence"/>
</dbReference>
<proteinExistence type="predicted"/>